<protein>
    <submittedName>
        <fullName evidence="1">Uncharacterized protein</fullName>
    </submittedName>
</protein>
<gene>
    <name evidence="1" type="ORF">S12H4_57237</name>
</gene>
<reference evidence="1" key="1">
    <citation type="journal article" date="2014" name="Front. Microbiol.">
        <title>High frequency of phylogenetically diverse reductive dehalogenase-homologous genes in deep subseafloor sedimentary metagenomes.</title>
        <authorList>
            <person name="Kawai M."/>
            <person name="Futagami T."/>
            <person name="Toyoda A."/>
            <person name="Takaki Y."/>
            <person name="Nishi S."/>
            <person name="Hori S."/>
            <person name="Arai W."/>
            <person name="Tsubouchi T."/>
            <person name="Morono Y."/>
            <person name="Uchiyama I."/>
            <person name="Ito T."/>
            <person name="Fujiyama A."/>
            <person name="Inagaki F."/>
            <person name="Takami H."/>
        </authorList>
    </citation>
    <scope>NUCLEOTIDE SEQUENCE</scope>
    <source>
        <strain evidence="1">Expedition CK06-06</strain>
    </source>
</reference>
<dbReference type="EMBL" id="BARW01036978">
    <property type="protein sequence ID" value="GAJ21886.1"/>
    <property type="molecule type" value="Genomic_DNA"/>
</dbReference>
<sequence length="142" mass="15873">MGMTGALASVAMLGGMTAMIPPTFRSLQYFLNRRKPNLIRDPATLISTKLRGEIEPDVFYQLMAKQGFGGTTADKMYKLTKRLLDGLELISLERRGKITEAEVDERAALAGWTPETVDELYRLTEVIPSAGDIIRYAVREVY</sequence>
<name>X1VVC2_9ZZZZ</name>
<feature type="non-terminal residue" evidence="1">
    <location>
        <position position="142"/>
    </location>
</feature>
<organism evidence="1">
    <name type="scientific">marine sediment metagenome</name>
    <dbReference type="NCBI Taxonomy" id="412755"/>
    <lineage>
        <taxon>unclassified sequences</taxon>
        <taxon>metagenomes</taxon>
        <taxon>ecological metagenomes</taxon>
    </lineage>
</organism>
<evidence type="ECO:0000313" key="1">
    <source>
        <dbReference type="EMBL" id="GAJ21886.1"/>
    </source>
</evidence>
<proteinExistence type="predicted"/>
<comment type="caution">
    <text evidence="1">The sequence shown here is derived from an EMBL/GenBank/DDBJ whole genome shotgun (WGS) entry which is preliminary data.</text>
</comment>
<dbReference type="AlphaFoldDB" id="X1VVC2"/>
<accession>X1VVC2</accession>